<feature type="region of interest" description="Disordered" evidence="4">
    <location>
        <begin position="1"/>
        <end position="21"/>
    </location>
</feature>
<dbReference type="GO" id="GO:0006508">
    <property type="term" value="P:proteolysis"/>
    <property type="evidence" value="ECO:0007669"/>
    <property type="project" value="UniProtKB-KW"/>
</dbReference>
<comment type="caution">
    <text evidence="6">The sequence shown here is derived from an EMBL/GenBank/DDBJ whole genome shotgun (WGS) entry which is preliminary data.</text>
</comment>
<evidence type="ECO:0000256" key="1">
    <source>
        <dbReference type="ARBA" id="ARBA00005234"/>
    </source>
</evidence>
<dbReference type="OrthoDB" id="694286at2759"/>
<dbReference type="Pfam" id="PF02902">
    <property type="entry name" value="Peptidase_C48"/>
    <property type="match status" value="1"/>
</dbReference>
<evidence type="ECO:0000313" key="6">
    <source>
        <dbReference type="EMBL" id="TVT99446.1"/>
    </source>
</evidence>
<name>A0A5J9SKH1_9POAL</name>
<dbReference type="Gene3D" id="3.40.395.10">
    <property type="entry name" value="Adenoviral Proteinase, Chain A"/>
    <property type="match status" value="1"/>
</dbReference>
<dbReference type="Gramene" id="TVT99446">
    <property type="protein sequence ID" value="TVT99446"/>
    <property type="gene ID" value="EJB05_55187"/>
</dbReference>
<feature type="non-terminal residue" evidence="6">
    <location>
        <position position="491"/>
    </location>
</feature>
<keyword evidence="7" id="KW-1185">Reference proteome</keyword>
<keyword evidence="3" id="KW-0378">Hydrolase</keyword>
<sequence>MDTPTPPRNVSGEPEGNAKEKVSIEAVDMSQTQSGVNVGAFDSKSWSSIADILKEINDDCSQNLNQSKVNEEDASAQPEVTQKTDEGAERIWTPPGRRLTCSMKLSSAELTRLHTKPRAPRKANAKGCDMKACGDEQVKKLNTYARKNNRKPSAKTKNSKTNDVDEPIPQIVYPKPPYIGVPPQWRTGPLFETDFIDVTPFDKEEWIRKGPNTADAMGLRMLIMKNKNERRYDTYFCCRKEKVCSNKATPLLHSMSGKFIGKSFADGEMGEDSMVDYFSQCVMQDDAVLRPDCEGYRIILPTFLNHLIFCETVWPRDNYDEKIPKDYIKHRFSADQILNAKLVFLPVHSGDHWAVFCFNMYHGQIDILDSYAWPADWDKWRWYDGVCGRLRERINSIFKRITKGRSPDMSNWGFTCVATPKQVLLNDCAFFDMLFLERYIGLHRKFKPEIDPARGSGYRAELMHYMIFHYGNQDLTKMLPPEIKIHLPDRA</sequence>
<dbReference type="Proteomes" id="UP000324897">
    <property type="component" value="Unassembled WGS sequence"/>
</dbReference>
<dbReference type="InterPro" id="IPR038765">
    <property type="entry name" value="Papain-like_cys_pep_sf"/>
</dbReference>
<gene>
    <name evidence="6" type="ORF">EJB05_55187</name>
</gene>
<dbReference type="GO" id="GO:0008234">
    <property type="term" value="F:cysteine-type peptidase activity"/>
    <property type="evidence" value="ECO:0007669"/>
    <property type="project" value="InterPro"/>
</dbReference>
<organism evidence="6 7">
    <name type="scientific">Eragrostis curvula</name>
    <name type="common">weeping love grass</name>
    <dbReference type="NCBI Taxonomy" id="38414"/>
    <lineage>
        <taxon>Eukaryota</taxon>
        <taxon>Viridiplantae</taxon>
        <taxon>Streptophyta</taxon>
        <taxon>Embryophyta</taxon>
        <taxon>Tracheophyta</taxon>
        <taxon>Spermatophyta</taxon>
        <taxon>Magnoliopsida</taxon>
        <taxon>Liliopsida</taxon>
        <taxon>Poales</taxon>
        <taxon>Poaceae</taxon>
        <taxon>PACMAD clade</taxon>
        <taxon>Chloridoideae</taxon>
        <taxon>Eragrostideae</taxon>
        <taxon>Eragrostidinae</taxon>
        <taxon>Eragrostis</taxon>
    </lineage>
</organism>
<comment type="similarity">
    <text evidence="1">Belongs to the peptidase C48 family.</text>
</comment>
<feature type="region of interest" description="Disordered" evidence="4">
    <location>
        <begin position="142"/>
        <end position="169"/>
    </location>
</feature>
<dbReference type="InterPro" id="IPR003653">
    <property type="entry name" value="Peptidase_C48_C"/>
</dbReference>
<feature type="region of interest" description="Disordered" evidence="4">
    <location>
        <begin position="63"/>
        <end position="86"/>
    </location>
</feature>
<keyword evidence="2" id="KW-0645">Protease</keyword>
<feature type="domain" description="Ubiquitin-like protease family profile" evidence="5">
    <location>
        <begin position="242"/>
        <end position="439"/>
    </location>
</feature>
<proteinExistence type="inferred from homology"/>
<evidence type="ECO:0000256" key="2">
    <source>
        <dbReference type="ARBA" id="ARBA00022670"/>
    </source>
</evidence>
<dbReference type="PROSITE" id="PS50600">
    <property type="entry name" value="ULP_PROTEASE"/>
    <property type="match status" value="1"/>
</dbReference>
<accession>A0A5J9SKH1</accession>
<feature type="compositionally biased region" description="Basic residues" evidence="4">
    <location>
        <begin position="147"/>
        <end position="158"/>
    </location>
</feature>
<evidence type="ECO:0000256" key="4">
    <source>
        <dbReference type="SAM" id="MobiDB-lite"/>
    </source>
</evidence>
<dbReference type="AlphaFoldDB" id="A0A5J9SKH1"/>
<dbReference type="SUPFAM" id="SSF54001">
    <property type="entry name" value="Cysteine proteinases"/>
    <property type="match status" value="1"/>
</dbReference>
<evidence type="ECO:0000259" key="5">
    <source>
        <dbReference type="PROSITE" id="PS50600"/>
    </source>
</evidence>
<dbReference type="EMBL" id="RWGY01000717">
    <property type="protein sequence ID" value="TVT99446.1"/>
    <property type="molecule type" value="Genomic_DNA"/>
</dbReference>
<protein>
    <recommendedName>
        <fullName evidence="5">Ubiquitin-like protease family profile domain-containing protein</fullName>
    </recommendedName>
</protein>
<evidence type="ECO:0000313" key="7">
    <source>
        <dbReference type="Proteomes" id="UP000324897"/>
    </source>
</evidence>
<evidence type="ECO:0000256" key="3">
    <source>
        <dbReference type="ARBA" id="ARBA00022801"/>
    </source>
</evidence>
<reference evidence="6 7" key="1">
    <citation type="journal article" date="2019" name="Sci. Rep.">
        <title>A high-quality genome of Eragrostis curvula grass provides insights into Poaceae evolution and supports new strategies to enhance forage quality.</title>
        <authorList>
            <person name="Carballo J."/>
            <person name="Santos B.A.C.M."/>
            <person name="Zappacosta D."/>
            <person name="Garbus I."/>
            <person name="Selva J.P."/>
            <person name="Gallo C.A."/>
            <person name="Diaz A."/>
            <person name="Albertini E."/>
            <person name="Caccamo M."/>
            <person name="Echenique V."/>
        </authorList>
    </citation>
    <scope>NUCLEOTIDE SEQUENCE [LARGE SCALE GENOMIC DNA]</scope>
    <source>
        <strain evidence="7">cv. Victoria</strain>
        <tissue evidence="6">Leaf</tissue>
    </source>
</reference>